<dbReference type="FunFam" id="3.30.465.10:FF:000017">
    <property type="entry name" value="Xanthine dehydrogenase, FAD binding subunit"/>
    <property type="match status" value="1"/>
</dbReference>
<keyword evidence="1" id="KW-0285">Flavoprotein</keyword>
<dbReference type="SUPFAM" id="SSF56176">
    <property type="entry name" value="FAD-binding/transporter-associated domain-like"/>
    <property type="match status" value="1"/>
</dbReference>
<keyword evidence="6" id="KW-1185">Reference proteome</keyword>
<dbReference type="InterPro" id="IPR051312">
    <property type="entry name" value="Diverse_Substr_Oxidored"/>
</dbReference>
<name>A0A2K8N831_9BACL</name>
<dbReference type="InterPro" id="IPR036683">
    <property type="entry name" value="CO_DH_flav_C_dom_sf"/>
</dbReference>
<dbReference type="PANTHER" id="PTHR42659:SF2">
    <property type="entry name" value="XANTHINE DEHYDROGENASE SUBUNIT C-RELATED"/>
    <property type="match status" value="1"/>
</dbReference>
<dbReference type="AlphaFoldDB" id="A0A2K8N831"/>
<evidence type="ECO:0000259" key="4">
    <source>
        <dbReference type="PROSITE" id="PS51387"/>
    </source>
</evidence>
<organism evidence="5 6">
    <name type="scientific">Kyrpidia spormannii</name>
    <dbReference type="NCBI Taxonomy" id="2055160"/>
    <lineage>
        <taxon>Bacteria</taxon>
        <taxon>Bacillati</taxon>
        <taxon>Bacillota</taxon>
        <taxon>Bacilli</taxon>
        <taxon>Bacillales</taxon>
        <taxon>Alicyclobacillaceae</taxon>
        <taxon>Kyrpidia</taxon>
    </lineage>
</organism>
<evidence type="ECO:0000313" key="5">
    <source>
        <dbReference type="EMBL" id="ATY85509.1"/>
    </source>
</evidence>
<keyword evidence="2" id="KW-0274">FAD</keyword>
<dbReference type="EMBL" id="CP024955">
    <property type="protein sequence ID" value="ATY85509.1"/>
    <property type="molecule type" value="Genomic_DNA"/>
</dbReference>
<dbReference type="OrthoDB" id="9774454at2"/>
<dbReference type="InterPro" id="IPR005107">
    <property type="entry name" value="CO_DH_flav_C"/>
</dbReference>
<sequence>MKPAAFDYYSPTSLDEALQLLRDIPGSKVIAGGQSLIPLMNFRLSRPSALVDLNAVDGLDRIQVVGGALRLGALVRHEELHRNPEVRSHLPVLAEAAGHIGHWAIRTRGTLGGSLAHADPAAELPAALTALGGVIELSGPEGQRKIPSEEFFLGYLMTDLRDDEILTAVEIPMQRDASWGFCEFARRPGDFALAGAFVEVRGDATGSVTWFGIAGRPERRAVTFSGDEAERHRMWAETLEMVDVEEEYRRRLASEAAEAAYRQAMGRGRQ</sequence>
<evidence type="ECO:0000256" key="3">
    <source>
        <dbReference type="ARBA" id="ARBA00023002"/>
    </source>
</evidence>
<protein>
    <submittedName>
        <fullName evidence="5">Carbon monoxide dehydrogenase</fullName>
    </submittedName>
</protein>
<dbReference type="RefSeq" id="WP_100668279.1">
    <property type="nucleotide sequence ID" value="NZ_CP024955.1"/>
</dbReference>
<dbReference type="InterPro" id="IPR016167">
    <property type="entry name" value="FAD-bd_PCMH_sub1"/>
</dbReference>
<dbReference type="InterPro" id="IPR016166">
    <property type="entry name" value="FAD-bd_PCMH"/>
</dbReference>
<dbReference type="SUPFAM" id="SSF55447">
    <property type="entry name" value="CO dehydrogenase flavoprotein C-terminal domain-like"/>
    <property type="match status" value="1"/>
</dbReference>
<dbReference type="Gene3D" id="3.30.43.10">
    <property type="entry name" value="Uridine Diphospho-n-acetylenolpyruvylglucosamine Reductase, domain 2"/>
    <property type="match status" value="1"/>
</dbReference>
<evidence type="ECO:0000256" key="1">
    <source>
        <dbReference type="ARBA" id="ARBA00022630"/>
    </source>
</evidence>
<dbReference type="InterPro" id="IPR002346">
    <property type="entry name" value="Mopterin_DH_FAD-bd"/>
</dbReference>
<dbReference type="PANTHER" id="PTHR42659">
    <property type="entry name" value="XANTHINE DEHYDROGENASE SUBUNIT C-RELATED"/>
    <property type="match status" value="1"/>
</dbReference>
<accession>A0A2K8N831</accession>
<dbReference type="GO" id="GO:0016491">
    <property type="term" value="F:oxidoreductase activity"/>
    <property type="evidence" value="ECO:0007669"/>
    <property type="project" value="UniProtKB-KW"/>
</dbReference>
<dbReference type="Proteomes" id="UP000231932">
    <property type="component" value="Chromosome"/>
</dbReference>
<dbReference type="Gene3D" id="3.30.465.10">
    <property type="match status" value="1"/>
</dbReference>
<dbReference type="InterPro" id="IPR036318">
    <property type="entry name" value="FAD-bd_PCMH-like_sf"/>
</dbReference>
<dbReference type="GO" id="GO:0071949">
    <property type="term" value="F:FAD binding"/>
    <property type="evidence" value="ECO:0007669"/>
    <property type="project" value="InterPro"/>
</dbReference>
<keyword evidence="3" id="KW-0560">Oxidoreductase</keyword>
<evidence type="ECO:0000256" key="2">
    <source>
        <dbReference type="ARBA" id="ARBA00022827"/>
    </source>
</evidence>
<reference evidence="6" key="1">
    <citation type="submission" date="2017-11" db="EMBL/GenBank/DDBJ databases">
        <title>Complete Genome Sequence of Kyrpidia sp. Strain EA-1, a thermophilic, hydrogen-oxidizing Bacterium, isolated from the Azores.</title>
        <authorList>
            <person name="Reiner J.E."/>
            <person name="Lapp C.J."/>
            <person name="Bunk B."/>
            <person name="Gescher J."/>
        </authorList>
    </citation>
    <scope>NUCLEOTIDE SEQUENCE [LARGE SCALE GENOMIC DNA]</scope>
    <source>
        <strain evidence="6">EA-1</strain>
    </source>
</reference>
<evidence type="ECO:0000313" key="6">
    <source>
        <dbReference type="Proteomes" id="UP000231932"/>
    </source>
</evidence>
<proteinExistence type="predicted"/>
<dbReference type="SMART" id="SM01092">
    <property type="entry name" value="CO_deh_flav_C"/>
    <property type="match status" value="1"/>
</dbReference>
<dbReference type="KEGG" id="kyr:CVV65_11715"/>
<gene>
    <name evidence="5" type="ORF">CVV65_11715</name>
</gene>
<dbReference type="PROSITE" id="PS51387">
    <property type="entry name" value="FAD_PCMH"/>
    <property type="match status" value="1"/>
</dbReference>
<dbReference type="InterPro" id="IPR016169">
    <property type="entry name" value="FAD-bd_PCMH_sub2"/>
</dbReference>
<feature type="domain" description="FAD-binding PCMH-type" evidence="4">
    <location>
        <begin position="1"/>
        <end position="176"/>
    </location>
</feature>
<dbReference type="Pfam" id="PF00941">
    <property type="entry name" value="FAD_binding_5"/>
    <property type="match status" value="1"/>
</dbReference>